<evidence type="ECO:0000259" key="1">
    <source>
        <dbReference type="Pfam" id="PF03478"/>
    </source>
</evidence>
<dbReference type="PANTHER" id="PTHR33165">
    <property type="entry name" value="F-BOX DOMAIN CONTAINING PROTEIN-LIKE-RELATED"/>
    <property type="match status" value="1"/>
</dbReference>
<accession>A0A9R0VRG6</accession>
<dbReference type="PANTHER" id="PTHR33165:SF11">
    <property type="entry name" value="F-BOX DOMAIN-CONTAINING PROTEIN"/>
    <property type="match status" value="1"/>
</dbReference>
<evidence type="ECO:0000313" key="3">
    <source>
        <dbReference type="Proteomes" id="UP000324705"/>
    </source>
</evidence>
<dbReference type="EMBL" id="LT934115">
    <property type="protein sequence ID" value="VAH68644.1"/>
    <property type="molecule type" value="Genomic_DNA"/>
</dbReference>
<dbReference type="AlphaFoldDB" id="A0A9R0VRG6"/>
<proteinExistence type="predicted"/>
<dbReference type="InterPro" id="IPR005174">
    <property type="entry name" value="KIB1-4_b-propeller"/>
</dbReference>
<dbReference type="Proteomes" id="UP000324705">
    <property type="component" value="Chromosome 3A"/>
</dbReference>
<feature type="domain" description="KIB1-4 beta-propeller" evidence="1">
    <location>
        <begin position="18"/>
        <end position="108"/>
    </location>
</feature>
<evidence type="ECO:0000313" key="2">
    <source>
        <dbReference type="EMBL" id="VAH68644.1"/>
    </source>
</evidence>
<organism evidence="2 3">
    <name type="scientific">Triticum turgidum subsp. durum</name>
    <name type="common">Durum wheat</name>
    <name type="synonym">Triticum durum</name>
    <dbReference type="NCBI Taxonomy" id="4567"/>
    <lineage>
        <taxon>Eukaryota</taxon>
        <taxon>Viridiplantae</taxon>
        <taxon>Streptophyta</taxon>
        <taxon>Embryophyta</taxon>
        <taxon>Tracheophyta</taxon>
        <taxon>Spermatophyta</taxon>
        <taxon>Magnoliopsida</taxon>
        <taxon>Liliopsida</taxon>
        <taxon>Poales</taxon>
        <taxon>Poaceae</taxon>
        <taxon>BOP clade</taxon>
        <taxon>Pooideae</taxon>
        <taxon>Triticodae</taxon>
        <taxon>Triticeae</taxon>
        <taxon>Triticinae</taxon>
        <taxon>Triticum</taxon>
    </lineage>
</organism>
<gene>
    <name evidence="2" type="ORF">TRITD_3Av1G259090</name>
</gene>
<name>A0A9R0VRG6_TRITD</name>
<keyword evidence="3" id="KW-1185">Reference proteome</keyword>
<dbReference type="Gramene" id="TRITD3Av1G259090.1">
    <property type="protein sequence ID" value="TRITD3Av1G259090.1"/>
    <property type="gene ID" value="TRITD3Av1G259090"/>
</dbReference>
<sequence>MKVHDIQPPEKFFSGDPLETGHANDGRCFLMEFGGQLLIIVKLQRLVRVLKFEATSDELVRLRTISNYAIFIGHQRCLAICADKFPSVEPNCVYYTKHRGSSARICRYNLKDDKREVISKADEFVKQDKQFVLAADRPFTIIQLLSSYTINVRDSELPVQQVT</sequence>
<reference evidence="2 3" key="1">
    <citation type="submission" date="2017-09" db="EMBL/GenBank/DDBJ databases">
        <authorList>
            <consortium name="International Durum Wheat Genome Sequencing Consortium (IDWGSC)"/>
            <person name="Milanesi L."/>
        </authorList>
    </citation>
    <scope>NUCLEOTIDE SEQUENCE [LARGE SCALE GENOMIC DNA]</scope>
    <source>
        <strain evidence="3">cv. Svevo</strain>
    </source>
</reference>
<dbReference type="OMA" id="CLAICAD"/>
<dbReference type="Pfam" id="PF03478">
    <property type="entry name" value="Beta-prop_KIB1-4"/>
    <property type="match status" value="1"/>
</dbReference>
<protein>
    <recommendedName>
        <fullName evidence="1">KIB1-4 beta-propeller domain-containing protein</fullName>
    </recommendedName>
</protein>